<reference evidence="14 15" key="1">
    <citation type="submission" date="2017-08" db="EMBL/GenBank/DDBJ databases">
        <title>Infants hospitalized years apart are colonized by the same room-sourced microbial strains.</title>
        <authorList>
            <person name="Brooks B."/>
            <person name="Olm M.R."/>
            <person name="Firek B.A."/>
            <person name="Baker R."/>
            <person name="Thomas B.C."/>
            <person name="Morowitz M.J."/>
            <person name="Banfield J.F."/>
        </authorList>
    </citation>
    <scope>NUCLEOTIDE SEQUENCE [LARGE SCALE GENOMIC DNA]</scope>
    <source>
        <strain evidence="14">S2_005_002_R2_34</strain>
    </source>
</reference>
<accession>A0A2W5NNL2</accession>
<evidence type="ECO:0000256" key="8">
    <source>
        <dbReference type="ARBA" id="ARBA00022840"/>
    </source>
</evidence>
<dbReference type="NCBIfam" id="TIGR01498">
    <property type="entry name" value="folK"/>
    <property type="match status" value="1"/>
</dbReference>
<organism evidence="14 15">
    <name type="scientific">Rhodovulum sulfidophilum</name>
    <name type="common">Rhodobacter sulfidophilus</name>
    <dbReference type="NCBI Taxonomy" id="35806"/>
    <lineage>
        <taxon>Bacteria</taxon>
        <taxon>Pseudomonadati</taxon>
        <taxon>Pseudomonadota</taxon>
        <taxon>Alphaproteobacteria</taxon>
        <taxon>Rhodobacterales</taxon>
        <taxon>Paracoccaceae</taxon>
        <taxon>Rhodovulum</taxon>
    </lineage>
</organism>
<dbReference type="Gene3D" id="3.30.70.560">
    <property type="entry name" value="7,8-Dihydro-6-hydroxymethylpterin-pyrophosphokinase HPPK"/>
    <property type="match status" value="1"/>
</dbReference>
<dbReference type="SUPFAM" id="SSF55083">
    <property type="entry name" value="6-hydroxymethyl-7,8-dihydropterin pyrophosphokinase, HPPK"/>
    <property type="match status" value="1"/>
</dbReference>
<dbReference type="InterPro" id="IPR035907">
    <property type="entry name" value="Hppk_sf"/>
</dbReference>
<evidence type="ECO:0000256" key="9">
    <source>
        <dbReference type="ARBA" id="ARBA00022909"/>
    </source>
</evidence>
<keyword evidence="6" id="KW-0547">Nucleotide-binding</keyword>
<feature type="domain" description="7,8-dihydro-6-hydroxymethylpterin-pyrophosphokinase" evidence="13">
    <location>
        <begin position="93"/>
        <end position="104"/>
    </location>
</feature>
<keyword evidence="7 14" id="KW-0418">Kinase</keyword>
<dbReference type="InterPro" id="IPR000550">
    <property type="entry name" value="Hppk"/>
</dbReference>
<evidence type="ECO:0000256" key="1">
    <source>
        <dbReference type="ARBA" id="ARBA00005051"/>
    </source>
</evidence>
<evidence type="ECO:0000313" key="14">
    <source>
        <dbReference type="EMBL" id="PZQ52345.1"/>
    </source>
</evidence>
<dbReference type="EMBL" id="QFPW01000001">
    <property type="protein sequence ID" value="PZQ52345.1"/>
    <property type="molecule type" value="Genomic_DNA"/>
</dbReference>
<gene>
    <name evidence="14" type="primary">folK</name>
    <name evidence="14" type="ORF">DI556_01415</name>
</gene>
<comment type="similarity">
    <text evidence="2">Belongs to the HPPK family.</text>
</comment>
<dbReference type="CDD" id="cd00483">
    <property type="entry name" value="HPPK"/>
    <property type="match status" value="1"/>
</dbReference>
<name>A0A2W5NNL2_RHOSU</name>
<dbReference type="Proteomes" id="UP000249185">
    <property type="component" value="Unassembled WGS sequence"/>
</dbReference>
<keyword evidence="9" id="KW-0289">Folate biosynthesis</keyword>
<dbReference type="EC" id="2.7.6.3" evidence="3"/>
<dbReference type="AlphaFoldDB" id="A0A2W5NNL2"/>
<dbReference type="PANTHER" id="PTHR43071">
    <property type="entry name" value="2-AMINO-4-HYDROXY-6-HYDROXYMETHYLDIHYDROPTERIDINE PYROPHOSPHOKINASE"/>
    <property type="match status" value="1"/>
</dbReference>
<evidence type="ECO:0000256" key="6">
    <source>
        <dbReference type="ARBA" id="ARBA00022741"/>
    </source>
</evidence>
<comment type="pathway">
    <text evidence="1">Cofactor biosynthesis; tetrahydrofolate biosynthesis; 2-amino-4-hydroxy-6-hydroxymethyl-7,8-dihydropteridine diphosphate from 7,8-dihydroneopterin triphosphate: step 4/4.</text>
</comment>
<dbReference type="GO" id="GO:0005524">
    <property type="term" value="F:ATP binding"/>
    <property type="evidence" value="ECO:0007669"/>
    <property type="project" value="UniProtKB-KW"/>
</dbReference>
<evidence type="ECO:0000256" key="5">
    <source>
        <dbReference type="ARBA" id="ARBA00022679"/>
    </source>
</evidence>
<dbReference type="UniPathway" id="UPA00077">
    <property type="reaction ID" value="UER00155"/>
</dbReference>
<evidence type="ECO:0000256" key="10">
    <source>
        <dbReference type="ARBA" id="ARBA00029409"/>
    </source>
</evidence>
<proteinExistence type="inferred from homology"/>
<evidence type="ECO:0000256" key="11">
    <source>
        <dbReference type="ARBA" id="ARBA00029766"/>
    </source>
</evidence>
<evidence type="ECO:0000256" key="4">
    <source>
        <dbReference type="ARBA" id="ARBA00016218"/>
    </source>
</evidence>
<dbReference type="Pfam" id="PF01288">
    <property type="entry name" value="HPPK"/>
    <property type="match status" value="1"/>
</dbReference>
<evidence type="ECO:0000256" key="3">
    <source>
        <dbReference type="ARBA" id="ARBA00013253"/>
    </source>
</evidence>
<sequence>MARTTFLIAAGANLTSPAGAPVDTLRAAIGLLGRDDTMVTGLSQWFSTPAFPAGSGPDYVNGAARVESMLAPEEMLARLHEIEAGLGRRRDRRWGPRACDLDLIAAGTRVSPDPATVRRWIDLSPDDQARIAPERLILPHPRMHERAFVLAPLAEVAPDWRHPVLGLSVVEMLAGLPAADRAAVRPLRG</sequence>
<keyword evidence="8" id="KW-0067">ATP-binding</keyword>
<dbReference type="PROSITE" id="PS00794">
    <property type="entry name" value="HPPK"/>
    <property type="match status" value="1"/>
</dbReference>
<comment type="function">
    <text evidence="10">Catalyzes the transfer of pyrophosphate from adenosine triphosphate (ATP) to 6-hydroxymethyl-7,8-dihydropterin, an enzymatic step in folate biosynthesis pathway.</text>
</comment>
<dbReference type="GO" id="GO:0003848">
    <property type="term" value="F:2-amino-4-hydroxy-6-hydroxymethyldihydropteridine diphosphokinase activity"/>
    <property type="evidence" value="ECO:0007669"/>
    <property type="project" value="UniProtKB-EC"/>
</dbReference>
<evidence type="ECO:0000256" key="7">
    <source>
        <dbReference type="ARBA" id="ARBA00022777"/>
    </source>
</evidence>
<dbReference type="GO" id="GO:0046656">
    <property type="term" value="P:folic acid biosynthetic process"/>
    <property type="evidence" value="ECO:0007669"/>
    <property type="project" value="UniProtKB-KW"/>
</dbReference>
<dbReference type="GO" id="GO:0016301">
    <property type="term" value="F:kinase activity"/>
    <property type="evidence" value="ECO:0007669"/>
    <property type="project" value="UniProtKB-KW"/>
</dbReference>
<comment type="caution">
    <text evidence="14">The sequence shown here is derived from an EMBL/GenBank/DDBJ whole genome shotgun (WGS) entry which is preliminary data.</text>
</comment>
<evidence type="ECO:0000259" key="13">
    <source>
        <dbReference type="PROSITE" id="PS00794"/>
    </source>
</evidence>
<evidence type="ECO:0000256" key="12">
    <source>
        <dbReference type="ARBA" id="ARBA00033413"/>
    </source>
</evidence>
<evidence type="ECO:0000256" key="2">
    <source>
        <dbReference type="ARBA" id="ARBA00005810"/>
    </source>
</evidence>
<protein>
    <recommendedName>
        <fullName evidence="4">2-amino-4-hydroxy-6-hydroxymethyldihydropteridine pyrophosphokinase</fullName>
        <ecNumber evidence="3">2.7.6.3</ecNumber>
    </recommendedName>
    <alternativeName>
        <fullName evidence="11">6-hydroxymethyl-7,8-dihydropterin pyrophosphokinase</fullName>
    </alternativeName>
    <alternativeName>
        <fullName evidence="12">7,8-dihydro-6-hydroxymethylpterin-pyrophosphokinase</fullName>
    </alternativeName>
</protein>
<dbReference type="PANTHER" id="PTHR43071:SF1">
    <property type="entry name" value="2-AMINO-4-HYDROXY-6-HYDROXYMETHYLDIHYDROPTERIDINE PYROPHOSPHOKINASE"/>
    <property type="match status" value="1"/>
</dbReference>
<dbReference type="GO" id="GO:0046654">
    <property type="term" value="P:tetrahydrofolate biosynthetic process"/>
    <property type="evidence" value="ECO:0007669"/>
    <property type="project" value="UniProtKB-UniPathway"/>
</dbReference>
<keyword evidence="5" id="KW-0808">Transferase</keyword>
<evidence type="ECO:0000313" key="15">
    <source>
        <dbReference type="Proteomes" id="UP000249185"/>
    </source>
</evidence>